<gene>
    <name evidence="1" type="ORF">KK1_036614</name>
</gene>
<evidence type="ECO:0000313" key="1">
    <source>
        <dbReference type="EMBL" id="KYP41998.1"/>
    </source>
</evidence>
<sequence length="57" mass="6417">MLINESPSEEFKMSKGIRQGDPLSPFLFTIVVEGLTGLMRGDSKRSVLRGEGWREFS</sequence>
<dbReference type="Proteomes" id="UP000075243">
    <property type="component" value="Unassembled WGS sequence"/>
</dbReference>
<keyword evidence="2" id="KW-1185">Reference proteome</keyword>
<proteinExistence type="predicted"/>
<name>A0A151RHJ5_CAJCA</name>
<evidence type="ECO:0000313" key="2">
    <source>
        <dbReference type="Proteomes" id="UP000075243"/>
    </source>
</evidence>
<reference evidence="1" key="1">
    <citation type="journal article" date="2012" name="Nat. Biotechnol.">
        <title>Draft genome sequence of pigeonpea (Cajanus cajan), an orphan legume crop of resource-poor farmers.</title>
        <authorList>
            <person name="Varshney R.K."/>
            <person name="Chen W."/>
            <person name="Li Y."/>
            <person name="Bharti A.K."/>
            <person name="Saxena R.K."/>
            <person name="Schlueter J.A."/>
            <person name="Donoghue M.T."/>
            <person name="Azam S."/>
            <person name="Fan G."/>
            <person name="Whaley A.M."/>
            <person name="Farmer A.D."/>
            <person name="Sheridan J."/>
            <person name="Iwata A."/>
            <person name="Tuteja R."/>
            <person name="Penmetsa R.V."/>
            <person name="Wu W."/>
            <person name="Upadhyaya H.D."/>
            <person name="Yang S.P."/>
            <person name="Shah T."/>
            <person name="Saxena K.B."/>
            <person name="Michael T."/>
            <person name="McCombie W.R."/>
            <person name="Yang B."/>
            <person name="Zhang G."/>
            <person name="Yang H."/>
            <person name="Wang J."/>
            <person name="Spillane C."/>
            <person name="Cook D.R."/>
            <person name="May G.D."/>
            <person name="Xu X."/>
            <person name="Jackson S.A."/>
        </authorList>
    </citation>
    <scope>NUCLEOTIDE SEQUENCE [LARGE SCALE GENOMIC DNA]</scope>
</reference>
<dbReference type="EMBL" id="KQ483740">
    <property type="protein sequence ID" value="KYP41998.1"/>
    <property type="molecule type" value="Genomic_DNA"/>
</dbReference>
<protein>
    <recommendedName>
        <fullName evidence="3">Reverse transcriptase domain-containing protein</fullName>
    </recommendedName>
</protein>
<dbReference type="AlphaFoldDB" id="A0A151RHJ5"/>
<accession>A0A151RHJ5</accession>
<evidence type="ECO:0008006" key="3">
    <source>
        <dbReference type="Google" id="ProtNLM"/>
    </source>
</evidence>
<dbReference type="Gramene" id="C.cajan_34517.t">
    <property type="protein sequence ID" value="C.cajan_34517.t.cds1"/>
    <property type="gene ID" value="C.cajan_34517"/>
</dbReference>
<organism evidence="1 2">
    <name type="scientific">Cajanus cajan</name>
    <name type="common">Pigeon pea</name>
    <name type="synonym">Cajanus indicus</name>
    <dbReference type="NCBI Taxonomy" id="3821"/>
    <lineage>
        <taxon>Eukaryota</taxon>
        <taxon>Viridiplantae</taxon>
        <taxon>Streptophyta</taxon>
        <taxon>Embryophyta</taxon>
        <taxon>Tracheophyta</taxon>
        <taxon>Spermatophyta</taxon>
        <taxon>Magnoliopsida</taxon>
        <taxon>eudicotyledons</taxon>
        <taxon>Gunneridae</taxon>
        <taxon>Pentapetalae</taxon>
        <taxon>rosids</taxon>
        <taxon>fabids</taxon>
        <taxon>Fabales</taxon>
        <taxon>Fabaceae</taxon>
        <taxon>Papilionoideae</taxon>
        <taxon>50 kb inversion clade</taxon>
        <taxon>NPAAA clade</taxon>
        <taxon>indigoferoid/millettioid clade</taxon>
        <taxon>Phaseoleae</taxon>
        <taxon>Cajanus</taxon>
    </lineage>
</organism>